<feature type="domain" description="DUF5118" evidence="5">
    <location>
        <begin position="61"/>
        <end position="110"/>
    </location>
</feature>
<feature type="chain" id="PRO_5017025597" evidence="2">
    <location>
        <begin position="30"/>
        <end position="840"/>
    </location>
</feature>
<dbReference type="Pfam" id="PF17162">
    <property type="entry name" value="DUF5118"/>
    <property type="match status" value="1"/>
</dbReference>
<sequence length="840" mass="95470">MYFQPNLKKLTILKHLNLRLLLVVTTFLAFSCSTAKKAGKSKKDATATTQHSGKKPGKNDPQPYAKVITKDAKSDQGLFTVHTVDDKFFYEIPDSLFDREMLMVTRISKTASGLGFGGGKLSEQVLRWEKKNKKVLLRMVSHQVVAADSLPVHEAVENSNFEPVIATFPIKAFSTDSLNTVIDVTDLFAKDVKPLGFPQRARKQYKISRLDAQLSFIESIKSYPTNIESRTVKTYSAGSPPSNSNTGAISVEINNSMILLPANPMKRRYFDERVGWFTSSQTDYGLEDQKSKSVAFLDRWRLEVKDEDIEKFKRGELVVPKKQIVYYIDRATPEKWRKYLKQGIEDWQVAFEAAGFKEAIIAKDPPSIEEDPEWSPEDARYSVVRYLASPIPNANGPHVSDPRTGEILESDINWYHNVMSLLRGWFFVQTAAINPDAQSPQFKDEVMGRLIRFVSAHEVGHTLGLPHNMGSSVAYPVEKLRDAEFTKKYGTAPSIMDYARFNYVAQPGDEGVALMPEIGTYDKYAISWGYRPILDKTSEEEKPVLNEWITKHEGDPMYRFGHQQAGDVVDPSSQTEDLGDDAMLASEYGIKNLKRIVPNLIEWTTEAGEDYDDLDEMYGHVVSQFNRYMGHVSNNIGGVYEHYKTSEQEGVVYTAVPKAHQKKAMAFIQKQLFETPEWLIDKNIFDRIEFTGSVERVRAMQARTLDNILSLGKMQRLIEAYTYDNKAYALTDMMSDLRQGVWSELRTGKKIDTYRRNLQRAYIDRLEYLMTAESPRQSRRSSAYVKVTPVNTSQSDIRAVVRAELTTLKNQLRSARGGDTMSKIHIADAIERINLILDPK</sequence>
<reference evidence="6 7" key="1">
    <citation type="submission" date="2018-07" db="EMBL/GenBank/DDBJ databases">
        <title>Genomic Encyclopedia of Type Strains, Phase III (KMG-III): the genomes of soil and plant-associated and newly described type strains.</title>
        <authorList>
            <person name="Whitman W."/>
        </authorList>
    </citation>
    <scope>NUCLEOTIDE SEQUENCE [LARGE SCALE GENOMIC DNA]</scope>
    <source>
        <strain evidence="6 7">CECT 7958</strain>
    </source>
</reference>
<accession>A0A368ZK83</accession>
<dbReference type="Proteomes" id="UP000253436">
    <property type="component" value="Unassembled WGS sequence"/>
</dbReference>
<evidence type="ECO:0000259" key="5">
    <source>
        <dbReference type="Pfam" id="PF17162"/>
    </source>
</evidence>
<keyword evidence="7" id="KW-1185">Reference proteome</keyword>
<dbReference type="OrthoDB" id="9776599at2"/>
<evidence type="ECO:0000256" key="1">
    <source>
        <dbReference type="SAM" id="MobiDB-lite"/>
    </source>
</evidence>
<protein>
    <submittedName>
        <fullName evidence="6">Uncharacterized protein DUF5118</fullName>
    </submittedName>
</protein>
<dbReference type="InterPro" id="IPR033413">
    <property type="entry name" value="DUF5117"/>
</dbReference>
<dbReference type="PANTHER" id="PTHR38478:SF1">
    <property type="entry name" value="ZINC DEPENDENT METALLOPROTEASE DOMAIN LIPOPROTEIN"/>
    <property type="match status" value="1"/>
</dbReference>
<keyword evidence="2" id="KW-0732">Signal</keyword>
<feature type="region of interest" description="Disordered" evidence="1">
    <location>
        <begin position="41"/>
        <end position="64"/>
    </location>
</feature>
<evidence type="ECO:0000313" key="7">
    <source>
        <dbReference type="Proteomes" id="UP000253436"/>
    </source>
</evidence>
<dbReference type="InterPro" id="IPR034032">
    <property type="entry name" value="Zn_MMP-like_bac"/>
</dbReference>
<proteinExistence type="predicted"/>
<organism evidence="6 7">
    <name type="scientific">Winogradskyella arenosi</name>
    <dbReference type="NCBI Taxonomy" id="533325"/>
    <lineage>
        <taxon>Bacteria</taxon>
        <taxon>Pseudomonadati</taxon>
        <taxon>Bacteroidota</taxon>
        <taxon>Flavobacteriia</taxon>
        <taxon>Flavobacteriales</taxon>
        <taxon>Flavobacteriaceae</taxon>
        <taxon>Winogradskyella</taxon>
    </lineage>
</organism>
<dbReference type="EMBL" id="QPJO01000001">
    <property type="protein sequence ID" value="RCW94144.1"/>
    <property type="molecule type" value="Genomic_DNA"/>
</dbReference>
<dbReference type="Pfam" id="PF17148">
    <property type="entry name" value="DUF5117"/>
    <property type="match status" value="1"/>
</dbReference>
<dbReference type="InterPro" id="IPR032534">
    <property type="entry name" value="EcxA_zinc-bd"/>
</dbReference>
<gene>
    <name evidence="6" type="ORF">DFQ08_101952</name>
</gene>
<dbReference type="Gene3D" id="3.40.390.10">
    <property type="entry name" value="Collagenase (Catalytic Domain)"/>
    <property type="match status" value="1"/>
</dbReference>
<feature type="signal peptide" evidence="2">
    <location>
        <begin position="1"/>
        <end position="29"/>
    </location>
</feature>
<name>A0A368ZK83_9FLAO</name>
<dbReference type="CDD" id="cd04276">
    <property type="entry name" value="ZnMc_MMP_like_2"/>
    <property type="match status" value="1"/>
</dbReference>
<feature type="domain" description="DUF5117" evidence="4">
    <location>
        <begin position="118"/>
        <end position="305"/>
    </location>
</feature>
<dbReference type="AlphaFoldDB" id="A0A368ZK83"/>
<evidence type="ECO:0000259" key="3">
    <source>
        <dbReference type="Pfam" id="PF16313"/>
    </source>
</evidence>
<dbReference type="GO" id="GO:0008237">
    <property type="term" value="F:metallopeptidase activity"/>
    <property type="evidence" value="ECO:0007669"/>
    <property type="project" value="InterPro"/>
</dbReference>
<evidence type="ECO:0000256" key="2">
    <source>
        <dbReference type="SAM" id="SignalP"/>
    </source>
</evidence>
<evidence type="ECO:0000313" key="6">
    <source>
        <dbReference type="EMBL" id="RCW94144.1"/>
    </source>
</evidence>
<dbReference type="PANTHER" id="PTHR38478">
    <property type="entry name" value="PEPTIDASE M1A AND M12B"/>
    <property type="match status" value="1"/>
</dbReference>
<dbReference type="Pfam" id="PF16313">
    <property type="entry name" value="DUF4953"/>
    <property type="match status" value="1"/>
</dbReference>
<dbReference type="InterPro" id="IPR024079">
    <property type="entry name" value="MetalloPept_cat_dom_sf"/>
</dbReference>
<evidence type="ECO:0000259" key="4">
    <source>
        <dbReference type="Pfam" id="PF17148"/>
    </source>
</evidence>
<dbReference type="InterPro" id="IPR033428">
    <property type="entry name" value="DUF5118"/>
</dbReference>
<feature type="domain" description="EcxA zinc-binding" evidence="3">
    <location>
        <begin position="440"/>
        <end position="746"/>
    </location>
</feature>
<dbReference type="SUPFAM" id="SSF55486">
    <property type="entry name" value="Metalloproteases ('zincins'), catalytic domain"/>
    <property type="match status" value="1"/>
</dbReference>
<comment type="caution">
    <text evidence="6">The sequence shown here is derived from an EMBL/GenBank/DDBJ whole genome shotgun (WGS) entry which is preliminary data.</text>
</comment>